<dbReference type="PANTHER" id="PTHR11373:SF4">
    <property type="entry name" value="DEOXYNUCLEOSIDE TRIPHOSPHATE TRIPHOSPHOHYDROLASE SAMHD1"/>
    <property type="match status" value="1"/>
</dbReference>
<accession>B5Y766</accession>
<reference evidence="2 3" key="2">
    <citation type="journal article" date="2014" name="Genome Announc.">
        <title>Complete Genome Sequence of Coprothermobacter proteolyticus DSM 5265.</title>
        <authorList>
            <person name="Alexiev A."/>
            <person name="Coil D.A."/>
            <person name="Badger J.H."/>
            <person name="Enticknap J."/>
            <person name="Ward N."/>
            <person name="Robb F.T."/>
            <person name="Eisen J.A."/>
        </authorList>
    </citation>
    <scope>NUCLEOTIDE SEQUENCE [LARGE SCALE GENOMIC DNA]</scope>
    <source>
        <strain evidence="3">ATCC 35245 / DSM 5265 / OCM 4 / BT</strain>
    </source>
</reference>
<dbReference type="RefSeq" id="WP_012543677.1">
    <property type="nucleotide sequence ID" value="NC_011295.1"/>
</dbReference>
<dbReference type="CDD" id="cd00077">
    <property type="entry name" value="HDc"/>
    <property type="match status" value="1"/>
</dbReference>
<evidence type="ECO:0000313" key="2">
    <source>
        <dbReference type="EMBL" id="ACI17025.1"/>
    </source>
</evidence>
<evidence type="ECO:0000313" key="3">
    <source>
        <dbReference type="Proteomes" id="UP000001732"/>
    </source>
</evidence>
<dbReference type="InterPro" id="IPR003607">
    <property type="entry name" value="HD/PDEase_dom"/>
</dbReference>
<dbReference type="SUPFAM" id="SSF109604">
    <property type="entry name" value="HD-domain/PDEase-like"/>
    <property type="match status" value="1"/>
</dbReference>
<dbReference type="GO" id="GO:0008832">
    <property type="term" value="F:dGTPase activity"/>
    <property type="evidence" value="ECO:0007669"/>
    <property type="project" value="TreeGrafter"/>
</dbReference>
<organism evidence="2 3">
    <name type="scientific">Coprothermobacter proteolyticus (strain ATCC 35245 / DSM 5265 / OCM 4 / BT)</name>
    <dbReference type="NCBI Taxonomy" id="309798"/>
    <lineage>
        <taxon>Bacteria</taxon>
        <taxon>Pseudomonadati</taxon>
        <taxon>Coprothermobacterota</taxon>
        <taxon>Coprothermobacteria</taxon>
        <taxon>Coprothermobacterales</taxon>
        <taxon>Coprothermobacteraceae</taxon>
        <taxon>Coprothermobacter</taxon>
    </lineage>
</organism>
<dbReference type="SMART" id="SM00471">
    <property type="entry name" value="HDc"/>
    <property type="match status" value="1"/>
</dbReference>
<dbReference type="Pfam" id="PF01966">
    <property type="entry name" value="HD"/>
    <property type="match status" value="1"/>
</dbReference>
<dbReference type="Gene3D" id="1.10.3210.10">
    <property type="entry name" value="Hypothetical protein af1432"/>
    <property type="match status" value="1"/>
</dbReference>
<dbReference type="AlphaFoldDB" id="B5Y766"/>
<feature type="domain" description="HD/PDEase" evidence="1">
    <location>
        <begin position="51"/>
        <end position="198"/>
    </location>
</feature>
<dbReference type="eggNOG" id="COG1078">
    <property type="taxonomic scope" value="Bacteria"/>
</dbReference>
<dbReference type="Proteomes" id="UP000001732">
    <property type="component" value="Chromosome"/>
</dbReference>
<dbReference type="EMBL" id="CP001145">
    <property type="protein sequence ID" value="ACI17025.1"/>
    <property type="molecule type" value="Genomic_DNA"/>
</dbReference>
<keyword evidence="3" id="KW-1185">Reference proteome</keyword>
<dbReference type="PANTHER" id="PTHR11373">
    <property type="entry name" value="DEOXYNUCLEOSIDE TRIPHOSPHATE TRIPHOSPHOHYDROLASE"/>
    <property type="match status" value="1"/>
</dbReference>
<dbReference type="Pfam" id="PF19276">
    <property type="entry name" value="HD_assoc_2"/>
    <property type="match status" value="1"/>
</dbReference>
<dbReference type="KEGG" id="cpo:COPRO5265_0245"/>
<gene>
    <name evidence="2" type="ordered locus">COPRO5265_0245</name>
</gene>
<dbReference type="GO" id="GO:0006203">
    <property type="term" value="P:dGTP catabolic process"/>
    <property type="evidence" value="ECO:0007669"/>
    <property type="project" value="TreeGrafter"/>
</dbReference>
<sequence length="395" mass="44863">MRPLVAKVIRDPLYGDIRLNFLEAAIMDHVAFQRLRRITQLAGAPFVYPAAVHTRFSHSLGTMNVAKLYADALELSPEDYLITALCALLHDVGHGPFSHCFEDAASSWLGMNHEQLGMSIMQLIGSTLLDQCSAKLLQGLERESHIYGFDNARDYVQWAFEETISAVKNEDYRAHIVDGPMGADRLDFITRDAYFTGVSAFNTVDIFRLTGNALLMDGQLVYRAKVVDNIYGLTLGRFLMYKNVYYHKTSRAAELMMQLMITEAIEEGLLDGYRSVKEFSNLDEPTLLGLVKIKGGKSAQIYDQLLRRKLWKVVEERIVKAEQQSQILEELYLLHAPCHIDVPEKLSLISPMDRGEVLILDEKGVVMPLSHYEEKTGYSLLQQEMNVFVRVYKEV</sequence>
<reference evidence="3" key="1">
    <citation type="submission" date="2008-08" db="EMBL/GenBank/DDBJ databases">
        <title>The complete genome sequence of Coprothermobacter proteolyticus strain ATCC 5245 / DSM 5265 / BT.</title>
        <authorList>
            <person name="Dodson R.J."/>
            <person name="Durkin A.S."/>
            <person name="Wu M."/>
            <person name="Eisen J."/>
            <person name="Sutton G."/>
        </authorList>
    </citation>
    <scope>NUCLEOTIDE SEQUENCE [LARGE SCALE GENOMIC DNA]</scope>
    <source>
        <strain evidence="3">ATCC 35245 / DSM 5265 / OCM 4 / BT</strain>
    </source>
</reference>
<dbReference type="STRING" id="309798.COPRO5265_0245"/>
<evidence type="ECO:0000259" key="1">
    <source>
        <dbReference type="SMART" id="SM00471"/>
    </source>
</evidence>
<proteinExistence type="predicted"/>
<protein>
    <submittedName>
        <fullName evidence="2">IFN-gamma-induced</fullName>
    </submittedName>
</protein>
<dbReference type="InterPro" id="IPR050135">
    <property type="entry name" value="dGTPase-like"/>
</dbReference>
<dbReference type="InterPro" id="IPR045509">
    <property type="entry name" value="HD_assoc_2"/>
</dbReference>
<dbReference type="HOGENOM" id="CLU_026821_3_1_9"/>
<dbReference type="InterPro" id="IPR006674">
    <property type="entry name" value="HD_domain"/>
</dbReference>
<name>B5Y766_COPPD</name>